<gene>
    <name evidence="2" type="ORF">UFOVP1123_54</name>
    <name evidence="3" type="ORF">UFOVP1239_96</name>
    <name evidence="4" type="ORF">UFOVP1484_58</name>
    <name evidence="5" type="ORF">UFOVP1577_64</name>
    <name evidence="1" type="ORF">UFOVP961_126</name>
</gene>
<proteinExistence type="predicted"/>
<dbReference type="EMBL" id="LR798422">
    <property type="protein sequence ID" value="CAB5230700.1"/>
    <property type="molecule type" value="Genomic_DNA"/>
</dbReference>
<dbReference type="EMBL" id="LR797079">
    <property type="protein sequence ID" value="CAB4185338.1"/>
    <property type="molecule type" value="Genomic_DNA"/>
</dbReference>
<name>A0A6J5PVE0_9CAUD</name>
<dbReference type="EMBL" id="LR797194">
    <property type="protein sequence ID" value="CAB4193514.1"/>
    <property type="molecule type" value="Genomic_DNA"/>
</dbReference>
<reference evidence="1" key="1">
    <citation type="submission" date="2020-05" db="EMBL/GenBank/DDBJ databases">
        <authorList>
            <person name="Chiriac C."/>
            <person name="Salcher M."/>
            <person name="Ghai R."/>
            <person name="Kavagutti S V."/>
        </authorList>
    </citation>
    <scope>NUCLEOTIDE SEQUENCE</scope>
</reference>
<evidence type="ECO:0000313" key="2">
    <source>
        <dbReference type="EMBL" id="CAB4185338.1"/>
    </source>
</evidence>
<dbReference type="EMBL" id="LR796912">
    <property type="protein sequence ID" value="CAB4175152.1"/>
    <property type="molecule type" value="Genomic_DNA"/>
</dbReference>
<organism evidence="1">
    <name type="scientific">uncultured Caudovirales phage</name>
    <dbReference type="NCBI Taxonomy" id="2100421"/>
    <lineage>
        <taxon>Viruses</taxon>
        <taxon>Duplodnaviria</taxon>
        <taxon>Heunggongvirae</taxon>
        <taxon>Uroviricota</taxon>
        <taxon>Caudoviricetes</taxon>
        <taxon>Peduoviridae</taxon>
        <taxon>Maltschvirus</taxon>
        <taxon>Maltschvirus maltsch</taxon>
    </lineage>
</organism>
<sequence>MASAPNLSLKSLLVPSKSVEVDYPGLNGFKVNVVFLSRETLVGIRKKATKTTFKNRQSSEELDDKLFLQLYVNACIKGWSGLKLSYLEQLAPVDLTGQDMDADLPYDQDNALFLMQSSANFDAFISETVTELSNFTKTSTSN</sequence>
<evidence type="ECO:0000313" key="1">
    <source>
        <dbReference type="EMBL" id="CAB4175152.1"/>
    </source>
</evidence>
<accession>A0A6J5PVE0</accession>
<protein>
    <submittedName>
        <fullName evidence="1">Uncharacterized protein</fullName>
    </submittedName>
</protein>
<evidence type="ECO:0000313" key="4">
    <source>
        <dbReference type="EMBL" id="CAB4216007.1"/>
    </source>
</evidence>
<dbReference type="EMBL" id="LR797435">
    <property type="protein sequence ID" value="CAB4216007.1"/>
    <property type="molecule type" value="Genomic_DNA"/>
</dbReference>
<evidence type="ECO:0000313" key="3">
    <source>
        <dbReference type="EMBL" id="CAB4193514.1"/>
    </source>
</evidence>
<evidence type="ECO:0000313" key="5">
    <source>
        <dbReference type="EMBL" id="CAB5230700.1"/>
    </source>
</evidence>